<sequence length="844" mass="95573">MVVEGRFYDFRHITMTMAGFIGGPVTAAIAAIISVLYRYYAGGTGSMGGITNIIVFACFGSILGRHLRSSQNGKKVLFWFIIGIVMACILLFIIAFIPPWKSGSAMVLRIVAGPFLLITPLATTIIFNFYFWTYNFFGKASILNTIINCSPVNLMIFDAHGPILFSKRLKTQGQSYPFIENLNLLLYNDKTWLNTTKQQHREIATEDGRQFVVDLSNFQMPSGEYACVAIVNDVTERKREQKTLRGAKDRFSKAFQLGPHMMAIIKTSDYRYVDVNRRFLEARGFEYEDVIGKTPIEIGVSESEFKKTIEILERVGSVQNIETSLVTKYGPKGSVILSAEKIQIDDQECILFAYNDITEMKQMQTERVEQLTKHLELEADLSRSNQLIADIINNMPDTFYVLDDQWRFTFVNKKAEELLLKTREELLGEVLWEVIPQIPGSLLELNYQKAKNFCKPITFESPGHLCKDIWYQVTVFPSKFGLSVYYRDITERKLASGKLIKSQEEMASILESMTDCFFAIDGNWQFTYINHPGEIAFGKSRDELLGRNITEVFGVNETALQHYHEVMSEKRPVTYENICQTSGNKWFEISLYPSESGLICFFRDITSQKIAANEIARLDSLNLVGQLAAGIGHEIRNPMTTVRGYLQLLGAKPDYVAQKSTFELMISELDRANSIITEFLSLARTKQTELKSQNLNDILNNLYPLLEADAFTQNKQILFIPGEISDLKLNGKEISQLILNLIRNGLEAMEERGCLTIKSYVEDDKVVLAIEDEGCGIPSEDLNKLGTPFFTTKDNGTGLGLATCYRIAESHNAKIHIDSSPRGTTFFVFFPIRVKGQEQNEMIA</sequence>
<dbReference type="SUPFAM" id="SSF55785">
    <property type="entry name" value="PYP-like sensor domain (PAS domain)"/>
    <property type="match status" value="3"/>
</dbReference>
<keyword evidence="4" id="KW-1003">Cell membrane</keyword>
<evidence type="ECO:0000256" key="7">
    <source>
        <dbReference type="ARBA" id="ARBA00022692"/>
    </source>
</evidence>
<evidence type="ECO:0000256" key="14">
    <source>
        <dbReference type="SAM" id="Phobius"/>
    </source>
</evidence>
<evidence type="ECO:0000259" key="16">
    <source>
        <dbReference type="PROSITE" id="PS50112"/>
    </source>
</evidence>
<dbReference type="PROSITE" id="PS50112">
    <property type="entry name" value="PAS"/>
    <property type="match status" value="2"/>
</dbReference>
<proteinExistence type="predicted"/>
<dbReference type="InterPro" id="IPR004358">
    <property type="entry name" value="Sig_transdc_His_kin-like_C"/>
</dbReference>
<dbReference type="InterPro" id="IPR013656">
    <property type="entry name" value="PAS_4"/>
</dbReference>
<evidence type="ECO:0000256" key="3">
    <source>
        <dbReference type="ARBA" id="ARBA00012438"/>
    </source>
</evidence>
<dbReference type="GO" id="GO:0071555">
    <property type="term" value="P:cell wall organization"/>
    <property type="evidence" value="ECO:0007669"/>
    <property type="project" value="InterPro"/>
</dbReference>
<comment type="subcellular location">
    <subcellularLocation>
        <location evidence="2">Cell membrane</location>
        <topology evidence="2">Multi-pass membrane protein</topology>
    </subcellularLocation>
</comment>
<keyword evidence="9 17" id="KW-0418">Kinase</keyword>
<dbReference type="SUPFAM" id="SSF47384">
    <property type="entry name" value="Homodimeric domain of signal transducing histidine kinase"/>
    <property type="match status" value="1"/>
</dbReference>
<evidence type="ECO:0000256" key="2">
    <source>
        <dbReference type="ARBA" id="ARBA00004651"/>
    </source>
</evidence>
<evidence type="ECO:0000256" key="6">
    <source>
        <dbReference type="ARBA" id="ARBA00022679"/>
    </source>
</evidence>
<feature type="transmembrane region" description="Helical" evidence="14">
    <location>
        <begin position="46"/>
        <end position="64"/>
    </location>
</feature>
<evidence type="ECO:0000313" key="17">
    <source>
        <dbReference type="EMBL" id="OLN32706.1"/>
    </source>
</evidence>
<organism evidence="17 18">
    <name type="scientific">Desulfosporosinus metallidurans</name>
    <dbReference type="NCBI Taxonomy" id="1888891"/>
    <lineage>
        <taxon>Bacteria</taxon>
        <taxon>Bacillati</taxon>
        <taxon>Bacillota</taxon>
        <taxon>Clostridia</taxon>
        <taxon>Eubacteriales</taxon>
        <taxon>Desulfitobacteriaceae</taxon>
        <taxon>Desulfosporosinus</taxon>
    </lineage>
</organism>
<dbReference type="NCBIfam" id="TIGR00229">
    <property type="entry name" value="sensory_box"/>
    <property type="match status" value="3"/>
</dbReference>
<feature type="transmembrane region" description="Helical" evidence="14">
    <location>
        <begin position="20"/>
        <end position="40"/>
    </location>
</feature>
<dbReference type="InterPro" id="IPR003661">
    <property type="entry name" value="HisK_dim/P_dom"/>
</dbReference>
<dbReference type="Pfam" id="PF08448">
    <property type="entry name" value="PAS_4"/>
    <property type="match status" value="1"/>
</dbReference>
<dbReference type="InterPro" id="IPR003594">
    <property type="entry name" value="HATPase_dom"/>
</dbReference>
<dbReference type="CDD" id="cd00130">
    <property type="entry name" value="PAS"/>
    <property type="match status" value="2"/>
</dbReference>
<protein>
    <recommendedName>
        <fullName evidence="3">histidine kinase</fullName>
        <ecNumber evidence="3">2.7.13.3</ecNumber>
    </recommendedName>
</protein>
<evidence type="ECO:0000256" key="1">
    <source>
        <dbReference type="ARBA" id="ARBA00000085"/>
    </source>
</evidence>
<dbReference type="Gene3D" id="3.30.450.20">
    <property type="entry name" value="PAS domain"/>
    <property type="match status" value="3"/>
</dbReference>
<dbReference type="SMART" id="SM00387">
    <property type="entry name" value="HATPase_c"/>
    <property type="match status" value="1"/>
</dbReference>
<keyword evidence="13 14" id="KW-0472">Membrane</keyword>
<dbReference type="GO" id="GO:0000155">
    <property type="term" value="F:phosphorelay sensor kinase activity"/>
    <property type="evidence" value="ECO:0007669"/>
    <property type="project" value="InterPro"/>
</dbReference>
<feature type="transmembrane region" description="Helical" evidence="14">
    <location>
        <begin position="106"/>
        <end position="131"/>
    </location>
</feature>
<dbReference type="STRING" id="1888891.DSOL_1457"/>
<dbReference type="InterPro" id="IPR036890">
    <property type="entry name" value="HATPase_C_sf"/>
</dbReference>
<keyword evidence="8" id="KW-0547">Nucleotide-binding</keyword>
<dbReference type="InterPro" id="IPR005467">
    <property type="entry name" value="His_kinase_dom"/>
</dbReference>
<dbReference type="EMBL" id="MLBF01000007">
    <property type="protein sequence ID" value="OLN32706.1"/>
    <property type="molecule type" value="Genomic_DNA"/>
</dbReference>
<keyword evidence="5" id="KW-0597">Phosphoprotein</keyword>
<feature type="domain" description="PAS" evidence="16">
    <location>
        <begin position="502"/>
        <end position="553"/>
    </location>
</feature>
<keyword evidence="11 14" id="KW-1133">Transmembrane helix</keyword>
<keyword evidence="7 14" id="KW-0812">Transmembrane</keyword>
<dbReference type="Pfam" id="PF13426">
    <property type="entry name" value="PAS_9"/>
    <property type="match status" value="2"/>
</dbReference>
<dbReference type="GO" id="GO:0005524">
    <property type="term" value="F:ATP binding"/>
    <property type="evidence" value="ECO:0007669"/>
    <property type="project" value="UniProtKB-KW"/>
</dbReference>
<feature type="domain" description="PAS" evidence="16">
    <location>
        <begin position="384"/>
        <end position="429"/>
    </location>
</feature>
<evidence type="ECO:0000256" key="10">
    <source>
        <dbReference type="ARBA" id="ARBA00022840"/>
    </source>
</evidence>
<dbReference type="EC" id="2.7.13.3" evidence="3"/>
<comment type="caution">
    <text evidence="17">The sequence shown here is derived from an EMBL/GenBank/DDBJ whole genome shotgun (WGS) entry which is preliminary data.</text>
</comment>
<dbReference type="Gene3D" id="1.10.287.130">
    <property type="match status" value="1"/>
</dbReference>
<evidence type="ECO:0000256" key="13">
    <source>
        <dbReference type="ARBA" id="ARBA00023136"/>
    </source>
</evidence>
<dbReference type="Pfam" id="PF00512">
    <property type="entry name" value="HisKA"/>
    <property type="match status" value="1"/>
</dbReference>
<evidence type="ECO:0000313" key="18">
    <source>
        <dbReference type="Proteomes" id="UP000186102"/>
    </source>
</evidence>
<dbReference type="SUPFAM" id="SSF55874">
    <property type="entry name" value="ATPase domain of HSP90 chaperone/DNA topoisomerase II/histidine kinase"/>
    <property type="match status" value="1"/>
</dbReference>
<dbReference type="InterPro" id="IPR011620">
    <property type="entry name" value="Sig_transdc_His_kinase_LytS_TM"/>
</dbReference>
<dbReference type="SMART" id="SM00091">
    <property type="entry name" value="PAS"/>
    <property type="match status" value="3"/>
</dbReference>
<evidence type="ECO:0000256" key="5">
    <source>
        <dbReference type="ARBA" id="ARBA00022553"/>
    </source>
</evidence>
<name>A0A1Q8QZG5_9FIRM</name>
<evidence type="ECO:0000259" key="15">
    <source>
        <dbReference type="PROSITE" id="PS50109"/>
    </source>
</evidence>
<gene>
    <name evidence="17" type="ORF">DSOL_1457</name>
</gene>
<keyword evidence="10" id="KW-0067">ATP-binding</keyword>
<keyword evidence="6" id="KW-0808">Transferase</keyword>
<dbReference type="InterPro" id="IPR000014">
    <property type="entry name" value="PAS"/>
</dbReference>
<dbReference type="Gene3D" id="3.30.565.10">
    <property type="entry name" value="Histidine kinase-like ATPase, C-terminal domain"/>
    <property type="match status" value="1"/>
</dbReference>
<evidence type="ECO:0000256" key="11">
    <source>
        <dbReference type="ARBA" id="ARBA00022989"/>
    </source>
</evidence>
<accession>A0A1Q8QZG5</accession>
<dbReference type="CDD" id="cd00082">
    <property type="entry name" value="HisKA"/>
    <property type="match status" value="1"/>
</dbReference>
<evidence type="ECO:0000256" key="4">
    <source>
        <dbReference type="ARBA" id="ARBA00022475"/>
    </source>
</evidence>
<dbReference type="PRINTS" id="PR00344">
    <property type="entry name" value="BCTRLSENSOR"/>
</dbReference>
<keyword evidence="12" id="KW-0902">Two-component regulatory system</keyword>
<evidence type="ECO:0000256" key="12">
    <source>
        <dbReference type="ARBA" id="ARBA00023012"/>
    </source>
</evidence>
<comment type="catalytic activity">
    <reaction evidence="1">
        <text>ATP + protein L-histidine = ADP + protein N-phospho-L-histidine.</text>
        <dbReference type="EC" id="2.7.13.3"/>
    </reaction>
</comment>
<dbReference type="PANTHER" id="PTHR43065:SF46">
    <property type="entry name" value="C4-DICARBOXYLATE TRANSPORT SENSOR PROTEIN DCTB"/>
    <property type="match status" value="1"/>
</dbReference>
<dbReference type="SMART" id="SM00388">
    <property type="entry name" value="HisKA"/>
    <property type="match status" value="1"/>
</dbReference>
<dbReference type="PANTHER" id="PTHR43065">
    <property type="entry name" value="SENSOR HISTIDINE KINASE"/>
    <property type="match status" value="1"/>
</dbReference>
<feature type="domain" description="Histidine kinase" evidence="15">
    <location>
        <begin position="630"/>
        <end position="834"/>
    </location>
</feature>
<dbReference type="Proteomes" id="UP000186102">
    <property type="component" value="Unassembled WGS sequence"/>
</dbReference>
<evidence type="ECO:0000256" key="9">
    <source>
        <dbReference type="ARBA" id="ARBA00022777"/>
    </source>
</evidence>
<dbReference type="Pfam" id="PF02518">
    <property type="entry name" value="HATPase_c"/>
    <property type="match status" value="1"/>
</dbReference>
<reference evidence="17 18" key="1">
    <citation type="submission" date="2016-09" db="EMBL/GenBank/DDBJ databases">
        <title>Complete genome of Desulfosporosinus sp. OL.</title>
        <authorList>
            <person name="Mardanov A."/>
            <person name="Beletsky A."/>
            <person name="Panova A."/>
            <person name="Karnachuk O."/>
            <person name="Ravin N."/>
        </authorList>
    </citation>
    <scope>NUCLEOTIDE SEQUENCE [LARGE SCALE GENOMIC DNA]</scope>
    <source>
        <strain evidence="17 18">OL</strain>
    </source>
</reference>
<dbReference type="InterPro" id="IPR035965">
    <property type="entry name" value="PAS-like_dom_sf"/>
</dbReference>
<feature type="transmembrane region" description="Helical" evidence="14">
    <location>
        <begin position="76"/>
        <end position="100"/>
    </location>
</feature>
<dbReference type="Pfam" id="PF07694">
    <property type="entry name" value="5TM-5TMR_LYT"/>
    <property type="match status" value="1"/>
</dbReference>
<dbReference type="AlphaFoldDB" id="A0A1Q8QZG5"/>
<dbReference type="GO" id="GO:0005886">
    <property type="term" value="C:plasma membrane"/>
    <property type="evidence" value="ECO:0007669"/>
    <property type="project" value="UniProtKB-SubCell"/>
</dbReference>
<dbReference type="PROSITE" id="PS50109">
    <property type="entry name" value="HIS_KIN"/>
    <property type="match status" value="1"/>
</dbReference>
<evidence type="ECO:0000256" key="8">
    <source>
        <dbReference type="ARBA" id="ARBA00022741"/>
    </source>
</evidence>
<dbReference type="InterPro" id="IPR036097">
    <property type="entry name" value="HisK_dim/P_sf"/>
</dbReference>
<keyword evidence="18" id="KW-1185">Reference proteome</keyword>